<evidence type="ECO:0000313" key="1">
    <source>
        <dbReference type="EMBL" id="KAA6352693.1"/>
    </source>
</evidence>
<gene>
    <name evidence="1" type="ORF">EZS28_051780</name>
</gene>
<name>A0A5J4T4P4_9EUKA</name>
<protein>
    <submittedName>
        <fullName evidence="1">Uncharacterized protein</fullName>
    </submittedName>
</protein>
<evidence type="ECO:0000313" key="2">
    <source>
        <dbReference type="Proteomes" id="UP000324800"/>
    </source>
</evidence>
<organism evidence="1 2">
    <name type="scientific">Streblomastix strix</name>
    <dbReference type="NCBI Taxonomy" id="222440"/>
    <lineage>
        <taxon>Eukaryota</taxon>
        <taxon>Metamonada</taxon>
        <taxon>Preaxostyla</taxon>
        <taxon>Oxymonadida</taxon>
        <taxon>Streblomastigidae</taxon>
        <taxon>Streblomastix</taxon>
    </lineage>
</organism>
<comment type="caution">
    <text evidence="1">The sequence shown here is derived from an EMBL/GenBank/DDBJ whole genome shotgun (WGS) entry which is preliminary data.</text>
</comment>
<dbReference type="EMBL" id="SNRW01039475">
    <property type="protein sequence ID" value="KAA6352693.1"/>
    <property type="molecule type" value="Genomic_DNA"/>
</dbReference>
<dbReference type="Proteomes" id="UP000324800">
    <property type="component" value="Unassembled WGS sequence"/>
</dbReference>
<dbReference type="AlphaFoldDB" id="A0A5J4T4P4"/>
<accession>A0A5J4T4P4</accession>
<proteinExistence type="predicted"/>
<dbReference type="Gene3D" id="2.160.20.110">
    <property type="match status" value="1"/>
</dbReference>
<sequence length="116" mass="12813">MEEFLKKITILSLLEELFRGISVPFQTVGQTHVQLLKWKLETDGVVGGIVGLNNGGTIKNSINDSYLSGYNFDPTKTIEGIVGELNGVTYLMEPSEKVTFNCAPRRLGFSPIKYSV</sequence>
<reference evidence="1 2" key="1">
    <citation type="submission" date="2019-03" db="EMBL/GenBank/DDBJ databases">
        <title>Single cell metagenomics reveals metabolic interactions within the superorganism composed of flagellate Streblomastix strix and complex community of Bacteroidetes bacteria on its surface.</title>
        <authorList>
            <person name="Treitli S.C."/>
            <person name="Kolisko M."/>
            <person name="Husnik F."/>
            <person name="Keeling P."/>
            <person name="Hampl V."/>
        </authorList>
    </citation>
    <scope>NUCLEOTIDE SEQUENCE [LARGE SCALE GENOMIC DNA]</scope>
    <source>
        <strain evidence="1">ST1C</strain>
    </source>
</reference>